<dbReference type="Gene3D" id="3.30.40.10">
    <property type="entry name" value="Zinc/RING finger domain, C3HC4 (zinc finger)"/>
    <property type="match status" value="1"/>
</dbReference>
<dbReference type="InterPro" id="IPR013083">
    <property type="entry name" value="Znf_RING/FYVE/PHD"/>
</dbReference>
<feature type="region of interest" description="Disordered" evidence="6">
    <location>
        <begin position="127"/>
        <end position="179"/>
    </location>
</feature>
<dbReference type="Proteomes" id="UP000695562">
    <property type="component" value="Unassembled WGS sequence"/>
</dbReference>
<accession>A0A8J4PUP5</accession>
<dbReference type="Pfam" id="PF08590">
    <property type="entry name" value="DUF1771"/>
    <property type="match status" value="1"/>
</dbReference>
<evidence type="ECO:0000256" key="5">
    <source>
        <dbReference type="SAM" id="Coils"/>
    </source>
</evidence>
<dbReference type="SMART" id="SM01162">
    <property type="entry name" value="DUF1771"/>
    <property type="match status" value="1"/>
</dbReference>
<keyword evidence="2 4" id="KW-0863">Zinc-finger</keyword>
<keyword evidence="5" id="KW-0175">Coiled coil</keyword>
<proteinExistence type="predicted"/>
<keyword evidence="9" id="KW-1185">Reference proteome</keyword>
<evidence type="ECO:0000256" key="3">
    <source>
        <dbReference type="ARBA" id="ARBA00022833"/>
    </source>
</evidence>
<dbReference type="PROSITE" id="PS50178">
    <property type="entry name" value="ZF_FYVE"/>
    <property type="match status" value="1"/>
</dbReference>
<dbReference type="PANTHER" id="PTHR45748:SF7">
    <property type="entry name" value="1-PHOSPHATIDYLINOSITOL 3-PHOSPHATE 5-KINASE-RELATED"/>
    <property type="match status" value="1"/>
</dbReference>
<feature type="region of interest" description="Disordered" evidence="6">
    <location>
        <begin position="16"/>
        <end position="35"/>
    </location>
</feature>
<sequence length="387" mass="43857">MQTAIGDEDDEQDISIIEDDEIKSTNNTSSGGGGRNELRFSSEWVPDNQVTGCKACKVQFTITIRRHHCRCCGCIFCSKCSRNKIPLQSNELNFKYIKARVCDKCFSLSLKTSYFEKVDIKVSSPLRQSTSSSSLSNSASSSTISLPSSMSNSQLCDNTSNSSYSSNNNNNNNNSKWNKGTIVTEKDINHSVQEEIKEIQQEYKKLREQANELQIQRDESYRKATEYLQKGHNDLYQSMLNKGKSCHQQMEETNWKAARKIFYERNYHTLTSIDQSNTIHSIDFYGLSLNETIVIFQEKIKLFQLNLINNSVLNLINIGQDNNTSSSNNVNTNTTTTTAAAVAEDNIVEDLKNYLQLYFKNDVKDLKGSVVVVILGDRHIQLLFSNK</sequence>
<dbReference type="GO" id="GO:0000285">
    <property type="term" value="F:1-phosphatidylinositol-3-phosphate 5-kinase activity"/>
    <property type="evidence" value="ECO:0007669"/>
    <property type="project" value="TreeGrafter"/>
</dbReference>
<dbReference type="EMBL" id="AJWJ01000572">
    <property type="protein sequence ID" value="KAF2069926.1"/>
    <property type="molecule type" value="Genomic_DNA"/>
</dbReference>
<dbReference type="AlphaFoldDB" id="A0A8J4PUP5"/>
<name>A0A8J4PUP5_9MYCE</name>
<keyword evidence="1" id="KW-0479">Metal-binding</keyword>
<organism evidence="8 9">
    <name type="scientific">Polysphondylium violaceum</name>
    <dbReference type="NCBI Taxonomy" id="133409"/>
    <lineage>
        <taxon>Eukaryota</taxon>
        <taxon>Amoebozoa</taxon>
        <taxon>Evosea</taxon>
        <taxon>Eumycetozoa</taxon>
        <taxon>Dictyostelia</taxon>
        <taxon>Dictyosteliales</taxon>
        <taxon>Dictyosteliaceae</taxon>
        <taxon>Polysphondylium</taxon>
    </lineage>
</organism>
<keyword evidence="3" id="KW-0862">Zinc</keyword>
<gene>
    <name evidence="8" type="ORF">CYY_008755</name>
</gene>
<dbReference type="GO" id="GO:0046854">
    <property type="term" value="P:phosphatidylinositol phosphate biosynthetic process"/>
    <property type="evidence" value="ECO:0007669"/>
    <property type="project" value="TreeGrafter"/>
</dbReference>
<evidence type="ECO:0000313" key="8">
    <source>
        <dbReference type="EMBL" id="KAF2069926.1"/>
    </source>
</evidence>
<evidence type="ECO:0000256" key="2">
    <source>
        <dbReference type="ARBA" id="ARBA00022771"/>
    </source>
</evidence>
<dbReference type="GO" id="GO:0010008">
    <property type="term" value="C:endosome membrane"/>
    <property type="evidence" value="ECO:0007669"/>
    <property type="project" value="TreeGrafter"/>
</dbReference>
<reference evidence="8" key="1">
    <citation type="submission" date="2020-01" db="EMBL/GenBank/DDBJ databases">
        <title>Development of genomics and gene disruption for Polysphondylium violaceum indicates a role for the polyketide synthase stlB in stalk morphogenesis.</title>
        <authorList>
            <person name="Narita B."/>
            <person name="Kawabe Y."/>
            <person name="Kin K."/>
            <person name="Saito T."/>
            <person name="Gibbs R."/>
            <person name="Kuspa A."/>
            <person name="Muzny D."/>
            <person name="Queller D."/>
            <person name="Richards S."/>
            <person name="Strassman J."/>
            <person name="Sucgang R."/>
            <person name="Worley K."/>
            <person name="Schaap P."/>
        </authorList>
    </citation>
    <scope>NUCLEOTIDE SEQUENCE</scope>
    <source>
        <strain evidence="8">QSvi11</strain>
    </source>
</reference>
<dbReference type="GO" id="GO:0008270">
    <property type="term" value="F:zinc ion binding"/>
    <property type="evidence" value="ECO:0007669"/>
    <property type="project" value="UniProtKB-KW"/>
</dbReference>
<protein>
    <recommendedName>
        <fullName evidence="7">FYVE-type domain-containing protein</fullName>
    </recommendedName>
</protein>
<feature type="coiled-coil region" evidence="5">
    <location>
        <begin position="182"/>
        <end position="223"/>
    </location>
</feature>
<evidence type="ECO:0000256" key="1">
    <source>
        <dbReference type="ARBA" id="ARBA00022723"/>
    </source>
</evidence>
<dbReference type="SUPFAM" id="SSF57903">
    <property type="entry name" value="FYVE/PHD zinc finger"/>
    <property type="match status" value="1"/>
</dbReference>
<dbReference type="PANTHER" id="PTHR45748">
    <property type="entry name" value="1-PHOSPHATIDYLINOSITOL 3-PHOSPHATE 5-KINASE-RELATED"/>
    <property type="match status" value="1"/>
</dbReference>
<dbReference type="InterPro" id="IPR013899">
    <property type="entry name" value="DUF1771"/>
</dbReference>
<dbReference type="SMART" id="SM00064">
    <property type="entry name" value="FYVE"/>
    <property type="match status" value="1"/>
</dbReference>
<evidence type="ECO:0000256" key="6">
    <source>
        <dbReference type="SAM" id="MobiDB-lite"/>
    </source>
</evidence>
<dbReference type="InterPro" id="IPR000306">
    <property type="entry name" value="Znf_FYVE"/>
</dbReference>
<evidence type="ECO:0000256" key="4">
    <source>
        <dbReference type="PROSITE-ProRule" id="PRU00091"/>
    </source>
</evidence>
<feature type="domain" description="FYVE-type" evidence="7">
    <location>
        <begin position="47"/>
        <end position="106"/>
    </location>
</feature>
<evidence type="ECO:0000259" key="7">
    <source>
        <dbReference type="PROSITE" id="PS50178"/>
    </source>
</evidence>
<evidence type="ECO:0000313" key="9">
    <source>
        <dbReference type="Proteomes" id="UP000695562"/>
    </source>
</evidence>
<dbReference type="InterPro" id="IPR011011">
    <property type="entry name" value="Znf_FYVE_PHD"/>
</dbReference>
<comment type="caution">
    <text evidence="8">The sequence shown here is derived from an EMBL/GenBank/DDBJ whole genome shotgun (WGS) entry which is preliminary data.</text>
</comment>
<feature type="compositionally biased region" description="Low complexity" evidence="6">
    <location>
        <begin position="127"/>
        <end position="175"/>
    </location>
</feature>
<dbReference type="Pfam" id="PF01363">
    <property type="entry name" value="FYVE"/>
    <property type="match status" value="1"/>
</dbReference>
<dbReference type="InterPro" id="IPR017455">
    <property type="entry name" value="Znf_FYVE-rel"/>
</dbReference>